<evidence type="ECO:0000313" key="3">
    <source>
        <dbReference type="Proteomes" id="UP000694251"/>
    </source>
</evidence>
<comment type="caution">
    <text evidence="2">The sequence shown here is derived from an EMBL/GenBank/DDBJ whole genome shotgun (WGS) entry which is preliminary data.</text>
</comment>
<dbReference type="OrthoDB" id="1071881at2759"/>
<evidence type="ECO:0000259" key="1">
    <source>
        <dbReference type="Pfam" id="PF13966"/>
    </source>
</evidence>
<dbReference type="PANTHER" id="PTHR33116">
    <property type="entry name" value="REVERSE TRANSCRIPTASE ZINC-BINDING DOMAIN-CONTAINING PROTEIN-RELATED-RELATED"/>
    <property type="match status" value="1"/>
</dbReference>
<dbReference type="Pfam" id="PF13966">
    <property type="entry name" value="zf-RVT"/>
    <property type="match status" value="1"/>
</dbReference>
<dbReference type="PANTHER" id="PTHR33116:SF84">
    <property type="entry name" value="RNA-DIRECTED DNA POLYMERASE"/>
    <property type="match status" value="1"/>
</dbReference>
<accession>A0A8T2AIU9</accession>
<dbReference type="GO" id="GO:0003964">
    <property type="term" value="F:RNA-directed DNA polymerase activity"/>
    <property type="evidence" value="ECO:0007669"/>
    <property type="project" value="UniProtKB-KW"/>
</dbReference>
<dbReference type="AlphaFoldDB" id="A0A8T2AIU9"/>
<organism evidence="2 3">
    <name type="scientific">Arabidopsis suecica</name>
    <name type="common">Swedish thale-cress</name>
    <name type="synonym">Cardaminopsis suecica</name>
    <dbReference type="NCBI Taxonomy" id="45249"/>
    <lineage>
        <taxon>Eukaryota</taxon>
        <taxon>Viridiplantae</taxon>
        <taxon>Streptophyta</taxon>
        <taxon>Embryophyta</taxon>
        <taxon>Tracheophyta</taxon>
        <taxon>Spermatophyta</taxon>
        <taxon>Magnoliopsida</taxon>
        <taxon>eudicotyledons</taxon>
        <taxon>Gunneridae</taxon>
        <taxon>Pentapetalae</taxon>
        <taxon>rosids</taxon>
        <taxon>malvids</taxon>
        <taxon>Brassicales</taxon>
        <taxon>Brassicaceae</taxon>
        <taxon>Camelineae</taxon>
        <taxon>Arabidopsis</taxon>
    </lineage>
</organism>
<protein>
    <submittedName>
        <fullName evidence="2">Reverse transcriptase zinc-binding domain</fullName>
    </submittedName>
</protein>
<dbReference type="Proteomes" id="UP000694251">
    <property type="component" value="Chromosome 9"/>
</dbReference>
<dbReference type="InterPro" id="IPR026960">
    <property type="entry name" value="RVT-Znf"/>
</dbReference>
<name>A0A8T2AIU9_ARASU</name>
<sequence length="293" mass="34527">MWRKLLKYRGIARSLVKVEVNNGQTTSFWHDQWSDLGIAADLVGERGVVDMGIGWQKSVAEAWTVRRRRRHRDDLLMQIENTLHLQWEKRREEPDKQLWKGAKKYITKFSTKDTWNHLRTTSNPVDWHRGVWFSHGTPKFSFCVWLAVHNRLSTGDRMLQWNVGASGQCVLCNNTTETRDHLFFECGYSAAIWTELAKNIFGPRFSTNWQANLDFISENHLRVKGFLLRYVFQAAVHALWRERNGRVHGEDLNSSSRLIIWIDKHIRNQLSMIRLSGDKRYECGLQLWFASRI</sequence>
<gene>
    <name evidence="2" type="ORF">ISN44_As09g012260</name>
</gene>
<keyword evidence="3" id="KW-1185">Reference proteome</keyword>
<feature type="domain" description="Reverse transcriptase zinc-binding" evidence="1">
    <location>
        <begin position="109"/>
        <end position="193"/>
    </location>
</feature>
<dbReference type="EMBL" id="JAEFBJ010000009">
    <property type="protein sequence ID" value="KAG7572884.1"/>
    <property type="molecule type" value="Genomic_DNA"/>
</dbReference>
<evidence type="ECO:0000313" key="2">
    <source>
        <dbReference type="EMBL" id="KAG7572884.1"/>
    </source>
</evidence>
<keyword evidence="2" id="KW-0695">RNA-directed DNA polymerase</keyword>
<keyword evidence="2" id="KW-0808">Transferase</keyword>
<reference evidence="2 3" key="1">
    <citation type="submission" date="2020-12" db="EMBL/GenBank/DDBJ databases">
        <title>Concerted genomic and epigenomic changes stabilize Arabidopsis allopolyploids.</title>
        <authorList>
            <person name="Chen Z."/>
        </authorList>
    </citation>
    <scope>NUCLEOTIDE SEQUENCE [LARGE SCALE GENOMIC DNA]</scope>
    <source>
        <strain evidence="2">As9502</strain>
        <tissue evidence="2">Leaf</tissue>
    </source>
</reference>
<proteinExistence type="predicted"/>
<keyword evidence="2" id="KW-0548">Nucleotidyltransferase</keyword>